<sequence length="59" mass="6807">MAERLRCSEWAVRTLVMAPGGLRAAKIAGRWLIEEEDLVAYVESQANRAKPRQRRRRAL</sequence>
<dbReference type="AlphaFoldDB" id="A0A852W919"/>
<evidence type="ECO:0008006" key="3">
    <source>
        <dbReference type="Google" id="ProtNLM"/>
    </source>
</evidence>
<reference evidence="1 2" key="1">
    <citation type="submission" date="2020-07" db="EMBL/GenBank/DDBJ databases">
        <title>Sequencing the genomes of 1000 actinobacteria strains.</title>
        <authorList>
            <person name="Klenk H.-P."/>
        </authorList>
    </citation>
    <scope>NUCLEOTIDE SEQUENCE [LARGE SCALE GENOMIC DNA]</scope>
    <source>
        <strain evidence="1 2">DSM 23987</strain>
    </source>
</reference>
<evidence type="ECO:0000313" key="1">
    <source>
        <dbReference type="EMBL" id="NYG05707.1"/>
    </source>
</evidence>
<organism evidence="1 2">
    <name type="scientific">Pedococcus badiiscoriae</name>
    <dbReference type="NCBI Taxonomy" id="642776"/>
    <lineage>
        <taxon>Bacteria</taxon>
        <taxon>Bacillati</taxon>
        <taxon>Actinomycetota</taxon>
        <taxon>Actinomycetes</taxon>
        <taxon>Micrococcales</taxon>
        <taxon>Intrasporangiaceae</taxon>
        <taxon>Pedococcus</taxon>
    </lineage>
</organism>
<keyword evidence="2" id="KW-1185">Reference proteome</keyword>
<dbReference type="Proteomes" id="UP000573599">
    <property type="component" value="Unassembled WGS sequence"/>
</dbReference>
<comment type="caution">
    <text evidence="1">The sequence shown here is derived from an EMBL/GenBank/DDBJ whole genome shotgun (WGS) entry which is preliminary data.</text>
</comment>
<accession>A0A852W919</accession>
<proteinExistence type="predicted"/>
<gene>
    <name evidence="1" type="ORF">BJ986_000194</name>
</gene>
<dbReference type="EMBL" id="JACCAB010000001">
    <property type="protein sequence ID" value="NYG05707.1"/>
    <property type="molecule type" value="Genomic_DNA"/>
</dbReference>
<evidence type="ECO:0000313" key="2">
    <source>
        <dbReference type="Proteomes" id="UP000573599"/>
    </source>
</evidence>
<name>A0A852W919_9MICO</name>
<protein>
    <recommendedName>
        <fullName evidence="3">Helix-turn-helix domain-containing protein</fullName>
    </recommendedName>
</protein>